<evidence type="ECO:0000256" key="9">
    <source>
        <dbReference type="HAMAP-Rule" id="MF_01330"/>
    </source>
</evidence>
<dbReference type="InterPro" id="IPR027417">
    <property type="entry name" value="P-loop_NTPase"/>
</dbReference>
<keyword evidence="10" id="KW-0472">Membrane</keyword>
<keyword evidence="7 9" id="KW-0547">Nucleotide-binding</keyword>
<dbReference type="InterPro" id="IPR003959">
    <property type="entry name" value="ATPase_AAA_core"/>
</dbReference>
<dbReference type="RefSeq" id="YP_009544089.1">
    <property type="nucleotide sequence ID" value="NC_040113.1"/>
</dbReference>
<geneLocation type="chloroplast" evidence="12"/>
<feature type="transmembrane region" description="Helical" evidence="10">
    <location>
        <begin position="74"/>
        <end position="92"/>
    </location>
</feature>
<dbReference type="CDD" id="cd19505">
    <property type="entry name" value="RecA-like_Ycf2"/>
    <property type="match status" value="1"/>
</dbReference>
<evidence type="ECO:0000256" key="4">
    <source>
        <dbReference type="ARBA" id="ARBA00018950"/>
    </source>
</evidence>
<dbReference type="InterPro" id="IPR056777">
    <property type="entry name" value="Ycf2_N"/>
</dbReference>
<keyword evidence="10" id="KW-1133">Transmembrane helix</keyword>
<evidence type="ECO:0000256" key="2">
    <source>
        <dbReference type="ARBA" id="ARBA00004470"/>
    </source>
</evidence>
<comment type="function">
    <text evidence="1 9">Probable ATPase of unknown function. Its presence in a non-photosynthetic plant (Epifagus virginiana) and experiments in tobacco indicate that it has an essential function which is probably not related to photosynthesis.</text>
</comment>
<feature type="domain" description="AAA+ ATPase" evidence="11">
    <location>
        <begin position="1638"/>
        <end position="1835"/>
    </location>
</feature>
<dbReference type="Gene3D" id="3.40.50.300">
    <property type="entry name" value="P-loop containing nucleotide triphosphate hydrolases"/>
    <property type="match status" value="1"/>
</dbReference>
<evidence type="ECO:0000256" key="6">
    <source>
        <dbReference type="ARBA" id="ARBA00022640"/>
    </source>
</evidence>
<proteinExistence type="inferred from homology"/>
<keyword evidence="5 12" id="KW-0150">Chloroplast</keyword>
<dbReference type="SMART" id="SM00382">
    <property type="entry name" value="AAA"/>
    <property type="match status" value="1"/>
</dbReference>
<dbReference type="GO" id="GO:0009570">
    <property type="term" value="C:chloroplast stroma"/>
    <property type="evidence" value="ECO:0007669"/>
    <property type="project" value="UniProtKB-SubCell"/>
</dbReference>
<comment type="subcellular location">
    <subcellularLocation>
        <location evidence="2 9">Plastid</location>
        <location evidence="2 9">Chloroplast stroma</location>
    </subcellularLocation>
</comment>
<dbReference type="Pfam" id="PF05695">
    <property type="entry name" value="Ycf2"/>
    <property type="match status" value="1"/>
</dbReference>
<keyword evidence="6 12" id="KW-0934">Plastid</keyword>
<dbReference type="GO" id="GO:0016887">
    <property type="term" value="F:ATP hydrolysis activity"/>
    <property type="evidence" value="ECO:0007669"/>
    <property type="project" value="InterPro"/>
</dbReference>
<dbReference type="InterPro" id="IPR008543">
    <property type="entry name" value="Uncharacterised_Ycf2"/>
</dbReference>
<evidence type="ECO:0000256" key="7">
    <source>
        <dbReference type="ARBA" id="ARBA00022741"/>
    </source>
</evidence>
<feature type="binding site" evidence="9">
    <location>
        <begin position="1646"/>
        <end position="1653"/>
    </location>
    <ligand>
        <name>ATP</name>
        <dbReference type="ChEBI" id="CHEBI:30616"/>
    </ligand>
</feature>
<evidence type="ECO:0000256" key="3">
    <source>
        <dbReference type="ARBA" id="ARBA00009361"/>
    </source>
</evidence>
<evidence type="ECO:0000259" key="11">
    <source>
        <dbReference type="SMART" id="SM00382"/>
    </source>
</evidence>
<dbReference type="GO" id="GO:0005524">
    <property type="term" value="F:ATP binding"/>
    <property type="evidence" value="ECO:0007669"/>
    <property type="project" value="UniProtKB-KW"/>
</dbReference>
<evidence type="ECO:0000256" key="10">
    <source>
        <dbReference type="SAM" id="Phobius"/>
    </source>
</evidence>
<dbReference type="GeneID" id="38570632"/>
<dbReference type="PANTHER" id="PTHR33078">
    <property type="entry name" value="PROTEIN YCF2-RELATED"/>
    <property type="match status" value="1"/>
</dbReference>
<organism evidence="12">
    <name type="scientific">Croton tiglium</name>
    <dbReference type="NCBI Taxonomy" id="497687"/>
    <lineage>
        <taxon>Eukaryota</taxon>
        <taxon>Viridiplantae</taxon>
        <taxon>Streptophyta</taxon>
        <taxon>Embryophyta</taxon>
        <taxon>Tracheophyta</taxon>
        <taxon>Spermatophyta</taxon>
        <taxon>Magnoliopsida</taxon>
        <taxon>eudicotyledons</taxon>
        <taxon>Gunneridae</taxon>
        <taxon>Pentapetalae</taxon>
        <taxon>rosids</taxon>
        <taxon>fabids</taxon>
        <taxon>Malpighiales</taxon>
        <taxon>Euphorbiaceae</taxon>
        <taxon>Crotonoideae</taxon>
        <taxon>Crotoneae</taxon>
        <taxon>Croton</taxon>
    </lineage>
</organism>
<dbReference type="Pfam" id="PF00004">
    <property type="entry name" value="AAA"/>
    <property type="match status" value="1"/>
</dbReference>
<dbReference type="PANTHER" id="PTHR33078:SF92">
    <property type="entry name" value="PROTEIN YCF2"/>
    <property type="match status" value="1"/>
</dbReference>
<dbReference type="SUPFAM" id="SSF52540">
    <property type="entry name" value="P-loop containing nucleoside triphosphate hydrolases"/>
    <property type="match status" value="1"/>
</dbReference>
<dbReference type="InterPro" id="IPR003593">
    <property type="entry name" value="AAA+_ATPase"/>
</dbReference>
<evidence type="ECO:0000256" key="1">
    <source>
        <dbReference type="ARBA" id="ARBA00002329"/>
    </source>
</evidence>
<reference evidence="12" key="1">
    <citation type="submission" date="2018-05" db="EMBL/GenBank/DDBJ databases">
        <title>Complete Plastome Sequence of Croton tiglium (Euphorbiaceae): Rearrangement between LSC and IR Region.</title>
        <authorList>
            <person name="Jo S."/>
            <person name="Kim K.-J."/>
        </authorList>
    </citation>
    <scope>NUCLEOTIDE SEQUENCE</scope>
</reference>
<gene>
    <name evidence="9 12" type="primary">ycf2</name>
    <name evidence="12" type="ORF">CrtiCp067</name>
</gene>
<evidence type="ECO:0000313" key="12">
    <source>
        <dbReference type="EMBL" id="AZF98951.1"/>
    </source>
</evidence>
<comment type="similarity">
    <text evidence="3 9">Belongs to the Ycf2 family.</text>
</comment>
<name>A0A3G8FW22_9ROSI</name>
<protein>
    <recommendedName>
        <fullName evidence="4 9">Protein Ycf2</fullName>
    </recommendedName>
</protein>
<keyword evidence="8 9" id="KW-0067">ATP-binding</keyword>
<evidence type="ECO:0000256" key="5">
    <source>
        <dbReference type="ARBA" id="ARBA00022528"/>
    </source>
</evidence>
<dbReference type="EMBL" id="MH394334">
    <property type="protein sequence ID" value="AZF98951.1"/>
    <property type="molecule type" value="Genomic_DNA"/>
</dbReference>
<keyword evidence="10" id="KW-0812">Transmembrane</keyword>
<sequence length="2316" mass="272725">MRGHQFKSWIFELREILREIKHSHYFLDSWTQFNSVGSFIHIFFRQERFIKLFDSRIWSILLSRNSQGSTSNRYFTIKGVVLFVVVVLIYRINNRKMVERKNLYLTGLLPIPIHFHSIGPRNHTLEESFGSSNINRLIVSLLYLPKVKKISESSFLDLKESTWVLPITKKCIMSESTWGLRWWRNWIGKKRDFSCKISNKTVAGIEISFQERDIKYLGFSFVYYIDDPICKGHDWELFHRLSPRKGRNIINLDSGQVFEILVKDWICYLMFAFCEKIPIEVEGFFKQQGAESTIQSNDIEHVSHLFSRKKRAISLQNCAQFHMWQFRQDLFVSWGNNPHESDFLRNISRENCIWLDNVWLGNKDRFFPKARNISPNDSTRSSFVQGRNYSQFKGSSDQSRARDHFDSISNEDSEYSTLINQRKIQQLKEISILFDPSFLQTERTEIESERFPKRLSGYSSMSRLFTEGEKEMNNHLLPEEIEKFLGNPTRSIRSFFSDRLSELHLDSNATERSTNLLKKGQDICFAPSRRSENKEIVNIFRIITYFQNTVSIHPISSDPGCDMGELDMDSSNKISFLNKNPVFDLFHLHLFHDRNGGGYTLHYDFESEERFQEMADLFTLSTTEPNLVYHKGFSLFIDSYGLDQKQFLNEVFDSRDESKKKSLFLLPPIFYEENESFYRRIRKKWVRIPCRNDLEDPKQKIVVFARNNIMEAVNQYGLILNLIQIQYSTYEYIRNVLTQFFLMNRSDRNFEYGMQKNQIGNETLNHRMKYRINQHLSNLKQSQKNGFDSLIFLSRTEKSMNWDPNAYRYKWSNGSKNFHEYLGHFISEQKGRFLFQVVFDRLRINQYSIDWSEVIDKKDLSKSLRFFLSKLLVFVSKFLLFLSNALPFFFVSFGNIPIHRSEIHIYELKGPNDPLCNRLLEPIGLQIVHLKKLKPFLLDDHDIFQKSQFLINGGTMLTFLFNKIPKWMIDSFYIRKNCRKSFDNTDSYFSMISHDQDNWLNPVKPFHRSSLISSFYKTNRFRFLNNLHHFCFSCNKRFPFCVEKARIKNDDFTYGHFLNILLIRNKRFSLSLCSRKKKHLFGETVSLSPIESQVSNIFIPNDFPQSGNERYNLYKSFHFPIRPDPFVGRAIYLIADISGRPLTEAQIVNLERTYCQPLSNMNLSDSEGKNLHQYFNLKSNMGLIHTPCSEKNLPSEKRKKRSLCRKKCVEKGQMYRTLQRDSAFSTLSKWNLFQPKWNPKWNLFQTYIPWFLTSTGYKYLNLIFLDTFFDLLPMSQGFVSIFHDIMHRSDRSWRILQKKWLLPQWNRISEMSSKCLHNHNLLLSEEMIHRNNEPPLISTHLRSPNVWEFLYSTLFLLLVAGYLVRTHLFFVSRAYSELQTEFEKVKSLMIPSYMIELRKLLDRYPTSELNSFWLKNLFLVALEQLGDFLEEMWGSAFGANMLWGGGSAYGVKSIRSKNPFLNINLIDLISIVPNPINRITFSRNTRHLSHTSKEIYSLIRKRKSVNGDWIDDKIESLVANSDSIDDQEREFLVQFSNLTTENSIDQILLSLTHSDHLSKNDSGYQRIEEPGVIYLRYLVDIHKKYLMNYEFNTPCLAERRIFLAYYQTTTYSQTSRGVNSFHLPSHGKPFSLRLALSPSRGILVIGSIGTGRSYLVKYLATNSYFPFITIFLNKFLDNKPKGLFIDDNDDIDVSDDIDDSDNIDVSDDIDDSDNIDVSDDINCDFDRELEFLIRMNALTMGMMPEIDRFYITLQFELAQAMSPCIIWIPNIHDLDVNESNYLSLGLLVNYLSRDCERCSTRNILVIASTHIPQKVDPALIAPNKLNTCIKIRRLLIPQQRKRFFTLSYTRGFHLENKMFHTNEFGSITMGSNLRDLVALTNEALSISITQKKSILDTNIIRSALHRQTWDLRSQARAFQDQGILFYQIGRAVAQNIFISNCSIDPISIYMKKKSCNEGDSYLYKWYFELGTSMKKLTILLYLLSCSAGSVAQNLWSLPGLDEKNGITYYGLVENDSDLVHGLLEVEGALSGSPRTETEKDCSKFDNDRVTLLLRPEPKRKSLLDMMQNGTCCILDQIFLYEKYESEFEKGEGEEVLDPQQIEEDLFNHIVWAPRIWRPWGFLFDCIERSNELEFPYWARSFWDKRIIYDEKDELQENDSEFLQSGTMQYQIRDRSSKEQGFFRISQFIWDPQDPLFFLFKDQPFVPVFSHREFFADEEMSKGLLTFQTDPPTSIYKRWFIKNTQEKHFELLIHRQRWLRTNSSLSNGFFRSNTLSESYQYLSNLFLSNGTLLDQMTKALLRKRWLFPDEMKIGFME</sequence>
<accession>A0A3G8FW22</accession>
<dbReference type="HAMAP" id="MF_01330">
    <property type="entry name" value="Ycf2"/>
    <property type="match status" value="1"/>
</dbReference>
<evidence type="ECO:0000256" key="8">
    <source>
        <dbReference type="ARBA" id="ARBA00022840"/>
    </source>
</evidence>